<protein>
    <submittedName>
        <fullName evidence="2">Chromo domain-containing protein</fullName>
    </submittedName>
</protein>
<reference evidence="2" key="1">
    <citation type="submission" date="2022-11" db="UniProtKB">
        <authorList>
            <consortium name="WormBaseParasite"/>
        </authorList>
    </citation>
    <scope>IDENTIFICATION</scope>
</reference>
<sequence length="234" mass="26313">MSDDEEAVSVENEYVVEKILDKRGSGKKVEYLIKWRGYDDPAENTWEPINNCDCPDLIKEFEAAYAKKQKSKEKLKETRGSRANTKSVEPDGKHDRKRKAIIEPPQPIRKKKPSPPKTRIRGDPSKSSDSNSDRPTTSIKKVENGDDDVRPQDSSTPQQTVIKEVKPVAPRFTPADDLPPLDFIAKEIVGISGKPPDRQYVVVRTKNNALKAAEIKAVAKQNLDVCFKTFISLL</sequence>
<evidence type="ECO:0000313" key="1">
    <source>
        <dbReference type="Proteomes" id="UP000887580"/>
    </source>
</evidence>
<dbReference type="Proteomes" id="UP000887580">
    <property type="component" value="Unplaced"/>
</dbReference>
<organism evidence="1 2">
    <name type="scientific">Panagrolaimus sp. PS1159</name>
    <dbReference type="NCBI Taxonomy" id="55785"/>
    <lineage>
        <taxon>Eukaryota</taxon>
        <taxon>Metazoa</taxon>
        <taxon>Ecdysozoa</taxon>
        <taxon>Nematoda</taxon>
        <taxon>Chromadorea</taxon>
        <taxon>Rhabditida</taxon>
        <taxon>Tylenchina</taxon>
        <taxon>Panagrolaimomorpha</taxon>
        <taxon>Panagrolaimoidea</taxon>
        <taxon>Panagrolaimidae</taxon>
        <taxon>Panagrolaimus</taxon>
    </lineage>
</organism>
<proteinExistence type="predicted"/>
<name>A0AC35FY62_9BILA</name>
<evidence type="ECO:0000313" key="2">
    <source>
        <dbReference type="WBParaSite" id="PS1159_v2.g2175.t1"/>
    </source>
</evidence>
<dbReference type="WBParaSite" id="PS1159_v2.g2175.t1">
    <property type="protein sequence ID" value="PS1159_v2.g2175.t1"/>
    <property type="gene ID" value="PS1159_v2.g2175"/>
</dbReference>
<accession>A0AC35FY62</accession>